<dbReference type="EMBL" id="GL883106">
    <property type="protein sequence ID" value="EGG06908.1"/>
    <property type="molecule type" value="Genomic_DNA"/>
</dbReference>
<dbReference type="VEuPathDB" id="FungiDB:MELLADRAFT_106401"/>
<evidence type="ECO:0000256" key="1">
    <source>
        <dbReference type="SAM" id="MobiDB-lite"/>
    </source>
</evidence>
<reference evidence="3" key="1">
    <citation type="journal article" date="2011" name="Proc. Natl. Acad. Sci. U.S.A.">
        <title>Obligate biotrophy features unraveled by the genomic analysis of rust fungi.</title>
        <authorList>
            <person name="Duplessis S."/>
            <person name="Cuomo C.A."/>
            <person name="Lin Y.-C."/>
            <person name="Aerts A."/>
            <person name="Tisserant E."/>
            <person name="Veneault-Fourrey C."/>
            <person name="Joly D.L."/>
            <person name="Hacquard S."/>
            <person name="Amselem J."/>
            <person name="Cantarel B.L."/>
            <person name="Chiu R."/>
            <person name="Coutinho P.M."/>
            <person name="Feau N."/>
            <person name="Field M."/>
            <person name="Frey P."/>
            <person name="Gelhaye E."/>
            <person name="Goldberg J."/>
            <person name="Grabherr M.G."/>
            <person name="Kodira C.D."/>
            <person name="Kohler A."/>
            <person name="Kuees U."/>
            <person name="Lindquist E.A."/>
            <person name="Lucas S.M."/>
            <person name="Mago R."/>
            <person name="Mauceli E."/>
            <person name="Morin E."/>
            <person name="Murat C."/>
            <person name="Pangilinan J.L."/>
            <person name="Park R."/>
            <person name="Pearson M."/>
            <person name="Quesneville H."/>
            <person name="Rouhier N."/>
            <person name="Sakthikumar S."/>
            <person name="Salamov A.A."/>
            <person name="Schmutz J."/>
            <person name="Selles B."/>
            <person name="Shapiro H."/>
            <person name="Tanguay P."/>
            <person name="Tuskan G.A."/>
            <person name="Henrissat B."/>
            <person name="Van de Peer Y."/>
            <person name="Rouze P."/>
            <person name="Ellis J.G."/>
            <person name="Dodds P.N."/>
            <person name="Schein J.E."/>
            <person name="Zhong S."/>
            <person name="Hamelin R.C."/>
            <person name="Grigoriev I.V."/>
            <person name="Szabo L.J."/>
            <person name="Martin F."/>
        </authorList>
    </citation>
    <scope>NUCLEOTIDE SEQUENCE [LARGE SCALE GENOMIC DNA]</scope>
    <source>
        <strain evidence="3">98AG31 / pathotype 3-4-7</strain>
    </source>
</reference>
<proteinExistence type="predicted"/>
<protein>
    <submittedName>
        <fullName evidence="2">Uncharacterized protein</fullName>
    </submittedName>
</protein>
<dbReference type="InParanoid" id="F4RL97"/>
<evidence type="ECO:0000313" key="3">
    <source>
        <dbReference type="Proteomes" id="UP000001072"/>
    </source>
</evidence>
<dbReference type="HOGENOM" id="CLU_1938621_0_0_1"/>
<evidence type="ECO:0000313" key="2">
    <source>
        <dbReference type="EMBL" id="EGG06908.1"/>
    </source>
</evidence>
<dbReference type="GeneID" id="18922879"/>
<dbReference type="Proteomes" id="UP000001072">
    <property type="component" value="Unassembled WGS sequence"/>
</dbReference>
<dbReference type="KEGG" id="mlr:MELLADRAFT_106401"/>
<gene>
    <name evidence="2" type="ORF">MELLADRAFT_106401</name>
</gene>
<dbReference type="RefSeq" id="XP_007409868.1">
    <property type="nucleotide sequence ID" value="XM_007409806.1"/>
</dbReference>
<name>F4RL97_MELLP</name>
<accession>F4RL97</accession>
<keyword evidence="3" id="KW-1185">Reference proteome</keyword>
<sequence length="130" mass="14851">MGNAQKKDQLEHATQSTPLIQQFLLQEGQGPSAQLDSDQPHSNFNSQVQVDDEAFLNFNHQEDNEPLDEDIEPPAEIDSHDFLRCPEHNKLEPLLEAMAEACYQHAQLQQQNRWASQCDQMLPAFLQGRL</sequence>
<feature type="region of interest" description="Disordered" evidence="1">
    <location>
        <begin position="26"/>
        <end position="45"/>
    </location>
</feature>
<dbReference type="AlphaFoldDB" id="F4RL97"/>
<organism evidence="3">
    <name type="scientific">Melampsora larici-populina (strain 98AG31 / pathotype 3-4-7)</name>
    <name type="common">Poplar leaf rust fungus</name>
    <dbReference type="NCBI Taxonomy" id="747676"/>
    <lineage>
        <taxon>Eukaryota</taxon>
        <taxon>Fungi</taxon>
        <taxon>Dikarya</taxon>
        <taxon>Basidiomycota</taxon>
        <taxon>Pucciniomycotina</taxon>
        <taxon>Pucciniomycetes</taxon>
        <taxon>Pucciniales</taxon>
        <taxon>Melampsoraceae</taxon>
        <taxon>Melampsora</taxon>
    </lineage>
</organism>